<comment type="caution">
    <text evidence="1">The sequence shown here is derived from an EMBL/GenBank/DDBJ whole genome shotgun (WGS) entry which is preliminary data.</text>
</comment>
<evidence type="ECO:0000313" key="2">
    <source>
        <dbReference type="Proteomes" id="UP000619265"/>
    </source>
</evidence>
<dbReference type="PANTHER" id="PTHR37212">
    <property type="entry name" value="ACTIN PROTEIN 2/3 COMPLEX SUBUNIT-LIKE PROTEIN"/>
    <property type="match status" value="1"/>
</dbReference>
<proteinExistence type="predicted"/>
<reference evidence="1" key="1">
    <citation type="submission" date="2015-10" db="EMBL/GenBank/DDBJ databases">
        <authorList>
            <person name="Martinez-Garcia P.J."/>
            <person name="Crepeau M.W."/>
            <person name="Puiu D."/>
            <person name="Gonzalez-Ibeas D."/>
            <person name="Whalen J."/>
            <person name="Stevens K."/>
            <person name="Paul R."/>
            <person name="Butterfield T."/>
            <person name="Britton M."/>
            <person name="Reagan R."/>
            <person name="Chakraborty S."/>
            <person name="Walawage S.L."/>
            <person name="Vasquez-Gross H.A."/>
            <person name="Cardeno C."/>
            <person name="Famula R."/>
            <person name="Pratt K."/>
            <person name="Kuruganti S."/>
            <person name="Aradhya M.K."/>
            <person name="Leslie C.A."/>
            <person name="Dandekar A.M."/>
            <person name="Salzberg S.L."/>
            <person name="Wegrzyn J.L."/>
            <person name="Langley C.H."/>
            <person name="Neale D.B."/>
        </authorList>
    </citation>
    <scope>NUCLEOTIDE SEQUENCE</scope>
    <source>
        <tissue evidence="1">Leaves</tissue>
    </source>
</reference>
<dbReference type="Gramene" id="Jr13_15220_p1">
    <property type="protein sequence ID" value="cds.Jr13_15220_p1"/>
    <property type="gene ID" value="Jr13_15220"/>
</dbReference>
<reference evidence="1" key="2">
    <citation type="submission" date="2020-03" db="EMBL/GenBank/DDBJ databases">
        <title>Walnut 2.0.</title>
        <authorList>
            <person name="Marrano A."/>
            <person name="Britton M."/>
            <person name="Zimin A.V."/>
            <person name="Zaini P.A."/>
            <person name="Workman R."/>
            <person name="Puiu D."/>
            <person name="Bianco L."/>
            <person name="Allen B.J."/>
            <person name="Troggio M."/>
            <person name="Leslie C.A."/>
            <person name="Timp W."/>
            <person name="Dendekar A."/>
            <person name="Salzberg S.L."/>
            <person name="Neale D.B."/>
        </authorList>
    </citation>
    <scope>NUCLEOTIDE SEQUENCE</scope>
    <source>
        <tissue evidence="1">Leaves</tissue>
    </source>
</reference>
<sequence>MVCIGTGVEASCGLEMVETMGFTLYICTLPGQVTPECLGPGKMDLSLRIHGGPGAILSSKDEPVLIDSLPSYFELKGALEISGLQYKFSFNRDSLHARSNHGGPPQNIRSWVRFAVACSHVRNKLSILSTPEVEEIVEVIIFLSLDHQLHGLTVLLYECIQSLISCFIEKEWKNICNKLAKSLACRVPRDLNYLRAVECISGYDTLRKQLRSSVAYQILLVCFDIKAIGIEAIGLVVKLIREAASNCVAVDLSAKVISLSAYMHYVHACGFDNLQCFSILVGKV</sequence>
<gene>
    <name evidence="1" type="ORF">F2P56_030032</name>
</gene>
<dbReference type="PANTHER" id="PTHR37212:SF2">
    <property type="entry name" value="ACTIN PROTEIN 2_3 COMPLEX SUBUNIT-LIKE PROTEIN"/>
    <property type="match status" value="1"/>
</dbReference>
<dbReference type="EMBL" id="LIHL02000013">
    <property type="protein sequence ID" value="KAF5449604.1"/>
    <property type="molecule type" value="Genomic_DNA"/>
</dbReference>
<name>A0A833WX95_JUGRE</name>
<organism evidence="1 2">
    <name type="scientific">Juglans regia</name>
    <name type="common">English walnut</name>
    <dbReference type="NCBI Taxonomy" id="51240"/>
    <lineage>
        <taxon>Eukaryota</taxon>
        <taxon>Viridiplantae</taxon>
        <taxon>Streptophyta</taxon>
        <taxon>Embryophyta</taxon>
        <taxon>Tracheophyta</taxon>
        <taxon>Spermatophyta</taxon>
        <taxon>Magnoliopsida</taxon>
        <taxon>eudicotyledons</taxon>
        <taxon>Gunneridae</taxon>
        <taxon>Pentapetalae</taxon>
        <taxon>rosids</taxon>
        <taxon>fabids</taxon>
        <taxon>Fagales</taxon>
        <taxon>Juglandaceae</taxon>
        <taxon>Juglans</taxon>
    </lineage>
</organism>
<dbReference type="AlphaFoldDB" id="A0A833WX95"/>
<protein>
    <submittedName>
        <fullName evidence="1">Uncharacterized protein</fullName>
    </submittedName>
</protein>
<evidence type="ECO:0000313" key="1">
    <source>
        <dbReference type="EMBL" id="KAF5449604.1"/>
    </source>
</evidence>
<dbReference type="Proteomes" id="UP000619265">
    <property type="component" value="Unassembled WGS sequence"/>
</dbReference>
<accession>A0A833WX95</accession>